<accession>A0A919BV87</accession>
<sequence length="62" mass="6668">MALTTSSSKRGLHSGRLRRPAVCQLTIAASLLARYGYTSQADAHDDGTCARLYSLGRRKAVS</sequence>
<organism evidence="1 2">
    <name type="scientific">Streptomyces filamentosus</name>
    <name type="common">Streptomyces roseosporus</name>
    <dbReference type="NCBI Taxonomy" id="67294"/>
    <lineage>
        <taxon>Bacteria</taxon>
        <taxon>Bacillati</taxon>
        <taxon>Actinomycetota</taxon>
        <taxon>Actinomycetes</taxon>
        <taxon>Kitasatosporales</taxon>
        <taxon>Streptomycetaceae</taxon>
        <taxon>Streptomyces</taxon>
    </lineage>
</organism>
<dbReference type="EMBL" id="BNBE01000003">
    <property type="protein sequence ID" value="GHG22855.1"/>
    <property type="molecule type" value="Genomic_DNA"/>
</dbReference>
<reference evidence="1" key="1">
    <citation type="journal article" date="2014" name="Int. J. Syst. Evol. Microbiol.">
        <title>Complete genome sequence of Corynebacterium casei LMG S-19264T (=DSM 44701T), isolated from a smear-ripened cheese.</title>
        <authorList>
            <consortium name="US DOE Joint Genome Institute (JGI-PGF)"/>
            <person name="Walter F."/>
            <person name="Albersmeier A."/>
            <person name="Kalinowski J."/>
            <person name="Ruckert C."/>
        </authorList>
    </citation>
    <scope>NUCLEOTIDE SEQUENCE</scope>
    <source>
        <strain evidence="1">JCM 4122</strain>
    </source>
</reference>
<reference evidence="1" key="2">
    <citation type="submission" date="2020-09" db="EMBL/GenBank/DDBJ databases">
        <authorList>
            <person name="Sun Q."/>
            <person name="Ohkuma M."/>
        </authorList>
    </citation>
    <scope>NUCLEOTIDE SEQUENCE</scope>
    <source>
        <strain evidence="1">JCM 4122</strain>
    </source>
</reference>
<keyword evidence="2" id="KW-1185">Reference proteome</keyword>
<name>A0A919BV87_STRFL</name>
<evidence type="ECO:0000313" key="1">
    <source>
        <dbReference type="EMBL" id="GHG22855.1"/>
    </source>
</evidence>
<gene>
    <name evidence="1" type="ORF">GCM10017667_68580</name>
</gene>
<protein>
    <submittedName>
        <fullName evidence="1">Uncharacterized protein</fullName>
    </submittedName>
</protein>
<comment type="caution">
    <text evidence="1">The sequence shown here is derived from an EMBL/GenBank/DDBJ whole genome shotgun (WGS) entry which is preliminary data.</text>
</comment>
<evidence type="ECO:0000313" key="2">
    <source>
        <dbReference type="Proteomes" id="UP000632849"/>
    </source>
</evidence>
<dbReference type="Proteomes" id="UP000632849">
    <property type="component" value="Unassembled WGS sequence"/>
</dbReference>
<proteinExistence type="predicted"/>
<dbReference type="AlphaFoldDB" id="A0A919BV87"/>